<dbReference type="Proteomes" id="UP001549110">
    <property type="component" value="Unassembled WGS sequence"/>
</dbReference>
<comment type="subcellular location">
    <subcellularLocation>
        <location evidence="1">Cell membrane</location>
        <topology evidence="1">Multi-pass membrane protein</topology>
    </subcellularLocation>
</comment>
<keyword evidence="6 7" id="KW-0472">Membrane</keyword>
<dbReference type="PANTHER" id="PTHR30250">
    <property type="entry name" value="PST FAMILY PREDICTED COLANIC ACID TRANSPORTER"/>
    <property type="match status" value="1"/>
</dbReference>
<reference evidence="8 9" key="1">
    <citation type="submission" date="2024-06" db="EMBL/GenBank/DDBJ databases">
        <title>Genomic Encyclopedia of Type Strains, Phase IV (KMG-IV): sequencing the most valuable type-strain genomes for metagenomic binning, comparative biology and taxonomic classification.</title>
        <authorList>
            <person name="Goeker M."/>
        </authorList>
    </citation>
    <scope>NUCLEOTIDE SEQUENCE [LARGE SCALE GENOMIC DNA]</scope>
    <source>
        <strain evidence="8 9">DSM 17809</strain>
    </source>
</reference>
<feature type="transmembrane region" description="Helical" evidence="7">
    <location>
        <begin position="414"/>
        <end position="435"/>
    </location>
</feature>
<comment type="similarity">
    <text evidence="2">Belongs to the polysaccharide synthase family.</text>
</comment>
<feature type="transmembrane region" description="Helical" evidence="7">
    <location>
        <begin position="83"/>
        <end position="103"/>
    </location>
</feature>
<dbReference type="RefSeq" id="WP_354298483.1">
    <property type="nucleotide sequence ID" value="NZ_JBEPLU010000004.1"/>
</dbReference>
<organism evidence="8 9">
    <name type="scientific">Phenylobacterium koreense</name>
    <dbReference type="NCBI Taxonomy" id="266125"/>
    <lineage>
        <taxon>Bacteria</taxon>
        <taxon>Pseudomonadati</taxon>
        <taxon>Pseudomonadota</taxon>
        <taxon>Alphaproteobacteria</taxon>
        <taxon>Caulobacterales</taxon>
        <taxon>Caulobacteraceae</taxon>
        <taxon>Phenylobacterium</taxon>
    </lineage>
</organism>
<proteinExistence type="inferred from homology"/>
<feature type="transmembrane region" description="Helical" evidence="7">
    <location>
        <begin position="383"/>
        <end position="402"/>
    </location>
</feature>
<keyword evidence="9" id="KW-1185">Reference proteome</keyword>
<dbReference type="CDD" id="cd13127">
    <property type="entry name" value="MATE_tuaB_like"/>
    <property type="match status" value="1"/>
</dbReference>
<evidence type="ECO:0000313" key="9">
    <source>
        <dbReference type="Proteomes" id="UP001549110"/>
    </source>
</evidence>
<evidence type="ECO:0000256" key="7">
    <source>
        <dbReference type="SAM" id="Phobius"/>
    </source>
</evidence>
<comment type="caution">
    <text evidence="8">The sequence shown here is derived from an EMBL/GenBank/DDBJ whole genome shotgun (WGS) entry which is preliminary data.</text>
</comment>
<keyword evidence="3" id="KW-1003">Cell membrane</keyword>
<evidence type="ECO:0000256" key="2">
    <source>
        <dbReference type="ARBA" id="ARBA00007430"/>
    </source>
</evidence>
<dbReference type="PANTHER" id="PTHR30250:SF10">
    <property type="entry name" value="LIPOPOLYSACCHARIDE BIOSYNTHESIS PROTEIN WZXC"/>
    <property type="match status" value="1"/>
</dbReference>
<feature type="transmembrane region" description="Helical" evidence="7">
    <location>
        <begin position="287"/>
        <end position="310"/>
    </location>
</feature>
<feature type="transmembrane region" description="Helical" evidence="7">
    <location>
        <begin position="45"/>
        <end position="71"/>
    </location>
</feature>
<dbReference type="EMBL" id="JBEPLU010000004">
    <property type="protein sequence ID" value="MET3528613.1"/>
    <property type="molecule type" value="Genomic_DNA"/>
</dbReference>
<keyword evidence="4 7" id="KW-0812">Transmembrane</keyword>
<feature type="transmembrane region" description="Helical" evidence="7">
    <location>
        <begin position="357"/>
        <end position="377"/>
    </location>
</feature>
<protein>
    <submittedName>
        <fullName evidence="8">O-antigen/teichoic acid export membrane protein</fullName>
    </submittedName>
</protein>
<feature type="transmembrane region" description="Helical" evidence="7">
    <location>
        <begin position="322"/>
        <end position="345"/>
    </location>
</feature>
<gene>
    <name evidence="8" type="ORF">ABID41_003755</name>
</gene>
<feature type="transmembrane region" description="Helical" evidence="7">
    <location>
        <begin position="148"/>
        <end position="171"/>
    </location>
</feature>
<evidence type="ECO:0000313" key="8">
    <source>
        <dbReference type="EMBL" id="MET3528613.1"/>
    </source>
</evidence>
<dbReference type="InterPro" id="IPR050833">
    <property type="entry name" value="Poly_Biosynth_Transport"/>
</dbReference>
<sequence>MAQSPRLARRATASVFWSFLRFGSDQVFNFVVFVVMARLLSTADFGLFVVAFVYAEVGKIIASGGLVSCLYRAPEVTPRLADTIFWSNLGLASVFALGGLVLQQPIADALGRPEGGTVVAALGFVVPVTALGASHMSRNLREFGHKSLALRSLLSGLIGGGLAVVAAWNGFGVWSLVVQRYAAEIINTLVAWRAFRWRPGFRFSLATLREQAPLGGNVALSQLVILFISRTQDLIISHALGAGAVGVYRTAWKSTELLAQGTITPFSTVALPTLAKLQSDENAFRRAYLRIVAISGAISFPCIVGFGLLANELIPLIYGEKWAPSIPVAQALTFLVVPYALNFFADPALTALGRSGVIVRLAVVQLVGTIVFCSLAAPFGLRAIAIAYVVRSYLTLALQLLMFQRATGVAATKVLRSILPQVSAAAAMAVAVTAFSTLRDAFPNGWLYVACAVVLGAAVYVPVLALMAGPARAEALAEARRFISEGRRPTSEKA</sequence>
<feature type="transmembrane region" description="Helical" evidence="7">
    <location>
        <begin position="447"/>
        <end position="471"/>
    </location>
</feature>
<evidence type="ECO:0000256" key="4">
    <source>
        <dbReference type="ARBA" id="ARBA00022692"/>
    </source>
</evidence>
<dbReference type="Pfam" id="PF13440">
    <property type="entry name" value="Polysacc_synt_3"/>
    <property type="match status" value="1"/>
</dbReference>
<evidence type="ECO:0000256" key="6">
    <source>
        <dbReference type="ARBA" id="ARBA00023136"/>
    </source>
</evidence>
<evidence type="ECO:0000256" key="1">
    <source>
        <dbReference type="ARBA" id="ARBA00004651"/>
    </source>
</evidence>
<feature type="transmembrane region" description="Helical" evidence="7">
    <location>
        <begin position="115"/>
        <end position="136"/>
    </location>
</feature>
<name>A0ABV2ENP0_9CAUL</name>
<keyword evidence="5 7" id="KW-1133">Transmembrane helix</keyword>
<accession>A0ABV2ENP0</accession>
<evidence type="ECO:0000256" key="3">
    <source>
        <dbReference type="ARBA" id="ARBA00022475"/>
    </source>
</evidence>
<evidence type="ECO:0000256" key="5">
    <source>
        <dbReference type="ARBA" id="ARBA00022989"/>
    </source>
</evidence>